<sequence length="455" mass="48493">MPTLLESNPAGDLTLIESGCYGFTGTRANGYQFDDPSLTDWSNRFSDDSFSVSAGVLTVAKSLLLMWNKPSVSPDHTLPNNQIITTLRSQWNPDASADNRSDYVSNAVGVMHTSILPWQGGGFAMGSGGKVFFGDMWHTWAYESGVFQSYHTGMVASPAGTDHWSACRVKPDGTGGCDCSAGGLNLIQGAHGFQPDAPFTWCVCDSGNYALVGNPGLVSWQFSGGLGSGTEYLEWHAFYDTTIKVIGLPTGWRAKVIKDGDAVRAAATFTQTESGGEAILDVVGHGEDMPPWDEVQVLDASNVVMSTIQVRTFQPGTYGGDVYCYQCAFPCPPPGTESFFFFGQQTQQPITIKLLVGLNAELEEDTSRQISASLDAVVLGGPVQQDGVGLLYEDDFTSAVSADWEALAGSLYVWTSGKARGSPGDKMGLKESVVAARNGSEGNRNIESMPPSAPT</sequence>
<proteinExistence type="predicted"/>
<evidence type="ECO:0000313" key="2">
    <source>
        <dbReference type="EMBL" id="KKL82583.1"/>
    </source>
</evidence>
<name>A0A0F9F8F9_9ZZZZ</name>
<accession>A0A0F9F8F9</accession>
<feature type="region of interest" description="Disordered" evidence="1">
    <location>
        <begin position="436"/>
        <end position="455"/>
    </location>
</feature>
<organism evidence="2">
    <name type="scientific">marine sediment metagenome</name>
    <dbReference type="NCBI Taxonomy" id="412755"/>
    <lineage>
        <taxon>unclassified sequences</taxon>
        <taxon>metagenomes</taxon>
        <taxon>ecological metagenomes</taxon>
    </lineage>
</organism>
<dbReference type="EMBL" id="LAZR01022237">
    <property type="protein sequence ID" value="KKL82583.1"/>
    <property type="molecule type" value="Genomic_DNA"/>
</dbReference>
<gene>
    <name evidence="2" type="ORF">LCGC14_1983310</name>
</gene>
<reference evidence="2" key="1">
    <citation type="journal article" date="2015" name="Nature">
        <title>Complex archaea that bridge the gap between prokaryotes and eukaryotes.</title>
        <authorList>
            <person name="Spang A."/>
            <person name="Saw J.H."/>
            <person name="Jorgensen S.L."/>
            <person name="Zaremba-Niedzwiedzka K."/>
            <person name="Martijn J."/>
            <person name="Lind A.E."/>
            <person name="van Eijk R."/>
            <person name="Schleper C."/>
            <person name="Guy L."/>
            <person name="Ettema T.J."/>
        </authorList>
    </citation>
    <scope>NUCLEOTIDE SEQUENCE</scope>
</reference>
<dbReference type="AlphaFoldDB" id="A0A0F9F8F9"/>
<comment type="caution">
    <text evidence="2">The sequence shown here is derived from an EMBL/GenBank/DDBJ whole genome shotgun (WGS) entry which is preliminary data.</text>
</comment>
<evidence type="ECO:0000256" key="1">
    <source>
        <dbReference type="SAM" id="MobiDB-lite"/>
    </source>
</evidence>
<protein>
    <submittedName>
        <fullName evidence="2">Uncharacterized protein</fullName>
    </submittedName>
</protein>